<keyword evidence="1 5" id="KW-0378">Hydrolase</keyword>
<dbReference type="EMBL" id="SNRX01000001">
    <property type="protein sequence ID" value="KAA6303475.1"/>
    <property type="molecule type" value="Genomic_DNA"/>
</dbReference>
<organism evidence="5 6">
    <name type="scientific">Candidatus Ordinivivax streblomastigis</name>
    <dbReference type="NCBI Taxonomy" id="2540710"/>
    <lineage>
        <taxon>Bacteria</taxon>
        <taxon>Pseudomonadati</taxon>
        <taxon>Bacteroidota</taxon>
        <taxon>Bacteroidia</taxon>
        <taxon>Bacteroidales</taxon>
        <taxon>Candidatus Ordinivivax</taxon>
    </lineage>
</organism>
<dbReference type="SMART" id="SM00490">
    <property type="entry name" value="HELICc"/>
    <property type="match status" value="1"/>
</dbReference>
<comment type="caution">
    <text evidence="5">The sequence shown here is derived from an EMBL/GenBank/DDBJ whole genome shotgun (WGS) entry which is preliminary data.</text>
</comment>
<feature type="domain" description="PLD phosphodiesterase" evidence="2">
    <location>
        <begin position="135"/>
        <end position="165"/>
    </location>
</feature>
<name>A0A5M8P4N2_9BACT</name>
<dbReference type="InterPro" id="IPR025202">
    <property type="entry name" value="PLD-like_dom"/>
</dbReference>
<dbReference type="Pfam" id="PF13091">
    <property type="entry name" value="PLDc_2"/>
    <property type="match status" value="1"/>
</dbReference>
<dbReference type="PROSITE" id="PS51194">
    <property type="entry name" value="HELICASE_CTER"/>
    <property type="match status" value="1"/>
</dbReference>
<dbReference type="GO" id="GO:0005524">
    <property type="term" value="F:ATP binding"/>
    <property type="evidence" value="ECO:0007669"/>
    <property type="project" value="InterPro"/>
</dbReference>
<dbReference type="Gene3D" id="3.40.50.10810">
    <property type="entry name" value="Tandem AAA-ATPase domain"/>
    <property type="match status" value="1"/>
</dbReference>
<gene>
    <name evidence="5" type="ORF">EZS26_000026</name>
</gene>
<evidence type="ECO:0000313" key="6">
    <source>
        <dbReference type="Proteomes" id="UP000324575"/>
    </source>
</evidence>
<dbReference type="PANTHER" id="PTHR45766">
    <property type="entry name" value="DNA ANNEALING HELICASE AND ENDONUCLEASE ZRANB3 FAMILY MEMBER"/>
    <property type="match status" value="1"/>
</dbReference>
<dbReference type="Proteomes" id="UP000324575">
    <property type="component" value="Unassembled WGS sequence"/>
</dbReference>
<accession>A0A5M8P4N2</accession>
<dbReference type="GO" id="GO:0003677">
    <property type="term" value="F:DNA binding"/>
    <property type="evidence" value="ECO:0007669"/>
    <property type="project" value="InterPro"/>
</dbReference>
<dbReference type="SMART" id="SM00487">
    <property type="entry name" value="DEXDc"/>
    <property type="match status" value="1"/>
</dbReference>
<dbReference type="InterPro" id="IPR038718">
    <property type="entry name" value="SNF2-like_sf"/>
</dbReference>
<dbReference type="InterPro" id="IPR014001">
    <property type="entry name" value="Helicase_ATP-bd"/>
</dbReference>
<dbReference type="InterPro" id="IPR049730">
    <property type="entry name" value="SNF2/RAD54-like_C"/>
</dbReference>
<dbReference type="GO" id="GO:0006793">
    <property type="term" value="P:phosphorus metabolic process"/>
    <property type="evidence" value="ECO:0007669"/>
    <property type="project" value="UniProtKB-ARBA"/>
</dbReference>
<feature type="domain" description="Helicase C-terminal" evidence="4">
    <location>
        <begin position="731"/>
        <end position="927"/>
    </location>
</feature>
<dbReference type="GO" id="GO:0016787">
    <property type="term" value="F:hydrolase activity"/>
    <property type="evidence" value="ECO:0007669"/>
    <property type="project" value="UniProtKB-KW"/>
</dbReference>
<sequence length="1140" mass="130808">MNNTLIDNSSLTLSMSQTLKNCFQVQGLKEIKIATGYWDLPGMVLIFDELRNFLKTEDAKLQLLIGKDPDVRIYQQIHPTIKDPLYPENYIKKDINELELKEEYQKVVNLLLSYCDETEQSKIEIRIFRKNEQEKTQFLHSKCYIFNGEENAFGIIGSSNFTKKGLEDNAELNYLETTPHIVKYGVQGSIKGHIGWFNEKWEQSQPWNKLFLEEILRKSPIGKKVEKERKAIKPYDVYIKFLQNLWGDVVDNKSVSMLEAFLPPEVQKLQYQFDAVNQGYSIMIRHNGFILADVVGLGKTMVGIMVVKRFLEDTHTDGRSRNVLIVTPPAIKKAWQETIALFDKGKDKGVGGYITFVTTGSIGQLTSETEESEDIEGEDADLEIENKQFGLILIDESHKFRNSGTQMYQTMDDLIGAIYPNPYVVLLSATPQNNSPQDLKNQIFLFQREHQNTTLDKIEGRKLDSFFVEKEKRFQELKKNPTLNNQALIELSKEIREKVLDDLLVRRTREDIKKYYVNDAVELKFPEIGKSSPNALIYEMDEELAKLFADTMDIIAPYDTVKNDFLFTEGGLNYFRYRAIEYLVNDEHKKLYQKRNLTPEGTSRRLARIMQILLVKRLESSFAAFKTSLHNLQRYTQNMLDMLQDDSVFVCPDIDIKEELNKKIKGGEKVKTRSKTESYNVIREKIKQKGGNNREFQTNDFSQAYIDGLKADKEIIDELCERWNKTTYDPKLKKFLKAIDNELFNIEINNPHGYDPQKLVIFTEAIDTVNELKTHINNDGNHKVLAITAANRDEMQNVIKANFDANAKEKSDEYDIIITTEVLAEGVNLHRSNVIVNYDTPWNSTRLMQRIGRVNRIGSKEEFIHVFNFMPTAQGNAQIGLVQKAHAKLQAFHAMFGEDSKIFSDAEEVTSYGHDPQALRNLVNGEESVYEKYIAELKKLKADNPTEYARVESLPIPLYSAKKSETNDTVCVVRTQEGKGLYLCVNTDTVRDIPTIEMIEKLQCTPDTLPQKLAANVTSDYARAIEEYKIFFDKMTTAQDSKGLCTKALGIIANLRKQTLSDDSKQLLKTADRMLRKGDLSLARKISALNNQIDNKEQLFAVEKSDFDAIISREFAALKLRVDGKIKGEPIITLAITNKR</sequence>
<protein>
    <submittedName>
        <fullName evidence="5">RNA polymerase-associated protein RapA</fullName>
        <ecNumber evidence="5">3.6.4.-</ecNumber>
    </submittedName>
</protein>
<dbReference type="Gene3D" id="3.40.50.300">
    <property type="entry name" value="P-loop containing nucleotide triphosphate hydrolases"/>
    <property type="match status" value="1"/>
</dbReference>
<dbReference type="SUPFAM" id="SSF52540">
    <property type="entry name" value="P-loop containing nucleoside triphosphate hydrolases"/>
    <property type="match status" value="2"/>
</dbReference>
<reference evidence="5 6" key="1">
    <citation type="submission" date="2019-03" db="EMBL/GenBank/DDBJ databases">
        <title>Single cell metagenomics reveals metabolic interactions within the superorganism composed of flagellate Streblomastix strix and complex community of Bacteroidetes bacteria on its surface.</title>
        <authorList>
            <person name="Treitli S.C."/>
            <person name="Kolisko M."/>
            <person name="Husnik F."/>
            <person name="Keeling P."/>
            <person name="Hampl V."/>
        </authorList>
    </citation>
    <scope>NUCLEOTIDE SEQUENCE [LARGE SCALE GENOMIC DNA]</scope>
    <source>
        <strain evidence="5">St1</strain>
    </source>
</reference>
<feature type="domain" description="Helicase ATP-binding" evidence="3">
    <location>
        <begin position="280"/>
        <end position="449"/>
    </location>
</feature>
<proteinExistence type="predicted"/>
<dbReference type="Gene3D" id="3.30.870.10">
    <property type="entry name" value="Endonuclease Chain A"/>
    <property type="match status" value="1"/>
</dbReference>
<dbReference type="Pfam" id="PF04851">
    <property type="entry name" value="ResIII"/>
    <property type="match status" value="1"/>
</dbReference>
<evidence type="ECO:0000259" key="2">
    <source>
        <dbReference type="PROSITE" id="PS50035"/>
    </source>
</evidence>
<dbReference type="InterPro" id="IPR027417">
    <property type="entry name" value="P-loop_NTPase"/>
</dbReference>
<dbReference type="PANTHER" id="PTHR45766:SF6">
    <property type="entry name" value="SWI_SNF-RELATED MATRIX-ASSOCIATED ACTIN-DEPENDENT REGULATOR OF CHROMATIN SUBFAMILY A-LIKE PROTEIN 1"/>
    <property type="match status" value="1"/>
</dbReference>
<dbReference type="PROSITE" id="PS50035">
    <property type="entry name" value="PLD"/>
    <property type="match status" value="1"/>
</dbReference>
<evidence type="ECO:0000313" key="5">
    <source>
        <dbReference type="EMBL" id="KAA6303475.1"/>
    </source>
</evidence>
<dbReference type="CDD" id="cd18793">
    <property type="entry name" value="SF2_C_SNF"/>
    <property type="match status" value="1"/>
</dbReference>
<dbReference type="InterPro" id="IPR006935">
    <property type="entry name" value="Helicase/UvrB_N"/>
</dbReference>
<evidence type="ECO:0000259" key="4">
    <source>
        <dbReference type="PROSITE" id="PS51194"/>
    </source>
</evidence>
<dbReference type="InterPro" id="IPR001736">
    <property type="entry name" value="PLipase_D/transphosphatidylase"/>
</dbReference>
<dbReference type="PROSITE" id="PS51192">
    <property type="entry name" value="HELICASE_ATP_BIND_1"/>
    <property type="match status" value="1"/>
</dbReference>
<dbReference type="SUPFAM" id="SSF56024">
    <property type="entry name" value="Phospholipase D/nuclease"/>
    <property type="match status" value="1"/>
</dbReference>
<dbReference type="InterPro" id="IPR001650">
    <property type="entry name" value="Helicase_C-like"/>
</dbReference>
<dbReference type="EC" id="3.6.4.-" evidence="5"/>
<dbReference type="AlphaFoldDB" id="A0A5M8P4N2"/>
<dbReference type="Pfam" id="PF00271">
    <property type="entry name" value="Helicase_C"/>
    <property type="match status" value="1"/>
</dbReference>
<evidence type="ECO:0000259" key="3">
    <source>
        <dbReference type="PROSITE" id="PS51192"/>
    </source>
</evidence>
<evidence type="ECO:0000256" key="1">
    <source>
        <dbReference type="ARBA" id="ARBA00022801"/>
    </source>
</evidence>